<proteinExistence type="predicted"/>
<dbReference type="InterPro" id="IPR002789">
    <property type="entry name" value="HerA_central"/>
</dbReference>
<dbReference type="InterPro" id="IPR008571">
    <property type="entry name" value="HerA-like"/>
</dbReference>
<name>A0ABU0YG60_9PROT</name>
<feature type="domain" description="Helicase HerA central" evidence="1">
    <location>
        <begin position="123"/>
        <end position="368"/>
    </location>
</feature>
<accession>A0ABU0YG60</accession>
<sequence length="545" mass="58691">MPAQIGQVSEVTGSNIKALMDAVQLTAAQSGTGGDQGVTVGSMVEVQSGTARVLGIVSAIRSAGSDKGAVMDISLVGQFVPGANGGSDFKRGVARWPAIGSPVLTVAEADAGSVVKTTSSSTVHIGKAEFNGTQDIYLDVDNLLRTHFAIFGSSGSGKTSTTSVILRAILERLPNAHMILLDPHNEYEGAFAGMTERLTLSTLRLPYWMLQFKEFCAVFKVLPESEYASEVKILREAVVQAKTLYAGIAAGAAAKPGQPAAPTSSLNLDSPVPFRLSDFRRIVNDMMGKLDNPEAIQSYLRILNRLEELTSDDRYGFMFGPQFVRDVMGEVICQLIRIPVEGKPITTIDLSDIPEEIVDVVVSVVFRTVFSFAVWSGEEGAVPTVLVCEEAHRYLWDDRSGKTISLAVHAAGQVAKEGRKYGVGLGVISQRPSEVSPSIVSQCGTIITLRLGNERDLAFVKNALPDSAAGLMQALPALNTREAIVFGQGVAFPTRLTVNELPLSARPRQKVKSFMEAWSNDTTDGGLVSRTIERWRSRLHHIRRS</sequence>
<dbReference type="PANTHER" id="PTHR42957:SF1">
    <property type="entry name" value="HELICASE MJ1565-RELATED"/>
    <property type="match status" value="1"/>
</dbReference>
<dbReference type="RefSeq" id="WP_379954107.1">
    <property type="nucleotide sequence ID" value="NZ_JAUYVI010000001.1"/>
</dbReference>
<dbReference type="Gene3D" id="3.40.50.300">
    <property type="entry name" value="P-loop containing nucleotide triphosphate hydrolases"/>
    <property type="match status" value="2"/>
</dbReference>
<dbReference type="Pfam" id="PF01935">
    <property type="entry name" value="DUF87"/>
    <property type="match status" value="1"/>
</dbReference>
<evidence type="ECO:0000259" key="1">
    <source>
        <dbReference type="Pfam" id="PF01935"/>
    </source>
</evidence>
<dbReference type="EMBL" id="JAUYVI010000001">
    <property type="protein sequence ID" value="MDQ7246714.1"/>
    <property type="molecule type" value="Genomic_DNA"/>
</dbReference>
<dbReference type="Proteomes" id="UP001230156">
    <property type="component" value="Unassembled WGS sequence"/>
</dbReference>
<organism evidence="2 3">
    <name type="scientific">Dongia sedimenti</name>
    <dbReference type="NCBI Taxonomy" id="3064282"/>
    <lineage>
        <taxon>Bacteria</taxon>
        <taxon>Pseudomonadati</taxon>
        <taxon>Pseudomonadota</taxon>
        <taxon>Alphaproteobacteria</taxon>
        <taxon>Rhodospirillales</taxon>
        <taxon>Dongiaceae</taxon>
        <taxon>Dongia</taxon>
    </lineage>
</organism>
<dbReference type="SUPFAM" id="SSF52540">
    <property type="entry name" value="P-loop containing nucleoside triphosphate hydrolases"/>
    <property type="match status" value="1"/>
</dbReference>
<evidence type="ECO:0000313" key="2">
    <source>
        <dbReference type="EMBL" id="MDQ7246714.1"/>
    </source>
</evidence>
<protein>
    <submittedName>
        <fullName evidence="2">DUF87 domain-containing protein</fullName>
    </submittedName>
</protein>
<gene>
    <name evidence="2" type="ORF">Q8A70_03515</name>
</gene>
<evidence type="ECO:0000313" key="3">
    <source>
        <dbReference type="Proteomes" id="UP001230156"/>
    </source>
</evidence>
<dbReference type="PANTHER" id="PTHR42957">
    <property type="entry name" value="HELICASE MJ1565-RELATED"/>
    <property type="match status" value="1"/>
</dbReference>
<comment type="caution">
    <text evidence="2">The sequence shown here is derived from an EMBL/GenBank/DDBJ whole genome shotgun (WGS) entry which is preliminary data.</text>
</comment>
<reference evidence="3" key="1">
    <citation type="submission" date="2023-08" db="EMBL/GenBank/DDBJ databases">
        <title>Rhodospirillaceae gen. nov., a novel taxon isolated from the Yangtze River Yuezi River estuary sludge.</title>
        <authorList>
            <person name="Ruan L."/>
        </authorList>
    </citation>
    <scope>NUCLEOTIDE SEQUENCE [LARGE SCALE GENOMIC DNA]</scope>
    <source>
        <strain evidence="3">R-7</strain>
    </source>
</reference>
<dbReference type="InterPro" id="IPR027417">
    <property type="entry name" value="P-loop_NTPase"/>
</dbReference>
<keyword evidence="3" id="KW-1185">Reference proteome</keyword>